<evidence type="ECO:0000256" key="1">
    <source>
        <dbReference type="ARBA" id="ARBA00004571"/>
    </source>
</evidence>
<reference evidence="14" key="1">
    <citation type="submission" date="2021-08" db="EMBL/GenBank/DDBJ databases">
        <title>Prevotella lacticifex sp. nov., isolated from rumen of cow.</title>
        <authorList>
            <person name="Shinkai T."/>
            <person name="Ikeyama N."/>
            <person name="Kumagai M."/>
            <person name="Ohmori H."/>
            <person name="Sakamoto M."/>
            <person name="Ohkuma M."/>
            <person name="Mitsumori M."/>
        </authorList>
    </citation>
    <scope>NUCLEOTIDE SEQUENCE</scope>
    <source>
        <strain evidence="14">DSM 11371</strain>
    </source>
</reference>
<comment type="similarity">
    <text evidence="10 11">Belongs to the TonB-dependent receptor family.</text>
</comment>
<keyword evidence="2 10" id="KW-0813">Transport</keyword>
<evidence type="ECO:0000256" key="4">
    <source>
        <dbReference type="ARBA" id="ARBA00022692"/>
    </source>
</evidence>
<evidence type="ECO:0000256" key="6">
    <source>
        <dbReference type="ARBA" id="ARBA00023077"/>
    </source>
</evidence>
<dbReference type="EMBL" id="BPTR01000001">
    <property type="protein sequence ID" value="GJG27889.1"/>
    <property type="molecule type" value="Genomic_DNA"/>
</dbReference>
<sequence length="695" mass="78712">MYKPILNKRSSLKFKRFSNKGYSLFSVLGKEVLVGTLSVATLSHAKAEGLSTKVEFAEVDSVTNQKVLQLDEVNVTASRAPLTMSQQARMVTVLSREEIAAAPVQSINDLLKYVASVDVRQRGPIGAQTDVSIRGGNYEQITVLLNGVNINDPQTGHNAFDFPCDISDIERIEVLKGPAARVYGTSSLLGAINIVTKQHDASSVSAYAEGGSYGYGKMGARLKLNYGRWNHSFSGNFTRSDGYSRSNAGNLNMNFNGGKAFYQGGYEDEQVIVRWHAGLSTKGYGSNTFYSNYSDEQYERTTKTYTSIQAENKTGNFHFHPLIYWNRNMDRFELFHDNPDAYPYNYHRTDVFGVNLNGYFDWGAGRTAFGAEIREEDLVSGNLGEKLSRVHHIAGTDRNYTNGINRTNIQFVLEHNILLHNFTLSLGLTAVKNSWSEMNMRIYPGIDANYRFGEHWKIYASYNSSLRMPSVTELYYNSKGYNANKNLEPEELTALEFGTKYNSNALQASASVFYNHYKNLIDWIIDEKADSAVLTTTNFGKINAFGVEANLTFNFREILPTQHILKTFSLQYAYLNQNQKQYEGITSRYVLEYLKHKLVANLQMNLWKNLDLGINYRFQKRNGRYAAGYDETTKTNILKKYSPYSILDARLSWNKPTYSLYIEGNNLISHRYVDFGSLKQPGFWFIAGAKINITL</sequence>
<evidence type="ECO:0000256" key="5">
    <source>
        <dbReference type="ARBA" id="ARBA00022729"/>
    </source>
</evidence>
<evidence type="ECO:0000256" key="9">
    <source>
        <dbReference type="ARBA" id="ARBA00023237"/>
    </source>
</evidence>
<dbReference type="SUPFAM" id="SSF56935">
    <property type="entry name" value="Porins"/>
    <property type="match status" value="1"/>
</dbReference>
<evidence type="ECO:0000313" key="15">
    <source>
        <dbReference type="Proteomes" id="UP000887043"/>
    </source>
</evidence>
<evidence type="ECO:0000259" key="12">
    <source>
        <dbReference type="Pfam" id="PF00593"/>
    </source>
</evidence>
<dbReference type="RefSeq" id="WP_006282743.1">
    <property type="nucleotide sequence ID" value="NZ_BPTR01000001.1"/>
</dbReference>
<dbReference type="PANTHER" id="PTHR30069">
    <property type="entry name" value="TONB-DEPENDENT OUTER MEMBRANE RECEPTOR"/>
    <property type="match status" value="1"/>
</dbReference>
<feature type="domain" description="TonB-dependent receptor-like beta-barrel" evidence="12">
    <location>
        <begin position="216"/>
        <end position="667"/>
    </location>
</feature>
<evidence type="ECO:0000313" key="14">
    <source>
        <dbReference type="EMBL" id="GJG27889.1"/>
    </source>
</evidence>
<evidence type="ECO:0000256" key="3">
    <source>
        <dbReference type="ARBA" id="ARBA00022452"/>
    </source>
</evidence>
<dbReference type="CDD" id="cd01347">
    <property type="entry name" value="ligand_gated_channel"/>
    <property type="match status" value="1"/>
</dbReference>
<dbReference type="InterPro" id="IPR039426">
    <property type="entry name" value="TonB-dep_rcpt-like"/>
</dbReference>
<dbReference type="InterPro" id="IPR037066">
    <property type="entry name" value="Plug_dom_sf"/>
</dbReference>
<protein>
    <recommendedName>
        <fullName evidence="16">TonB-dependent receptor</fullName>
    </recommendedName>
</protein>
<evidence type="ECO:0000256" key="8">
    <source>
        <dbReference type="ARBA" id="ARBA00023170"/>
    </source>
</evidence>
<evidence type="ECO:0000256" key="11">
    <source>
        <dbReference type="RuleBase" id="RU003357"/>
    </source>
</evidence>
<keyword evidence="3 10" id="KW-1134">Transmembrane beta strand</keyword>
<comment type="caution">
    <text evidence="14">The sequence shown here is derived from an EMBL/GenBank/DDBJ whole genome shotgun (WGS) entry which is preliminary data.</text>
</comment>
<dbReference type="Gene3D" id="2.40.170.20">
    <property type="entry name" value="TonB-dependent receptor, beta-barrel domain"/>
    <property type="match status" value="1"/>
</dbReference>
<feature type="domain" description="TonB-dependent receptor plug" evidence="13">
    <location>
        <begin position="86"/>
        <end position="190"/>
    </location>
</feature>
<keyword evidence="9 10" id="KW-0998">Cell outer membrane</keyword>
<dbReference type="GO" id="GO:0009279">
    <property type="term" value="C:cell outer membrane"/>
    <property type="evidence" value="ECO:0007669"/>
    <property type="project" value="UniProtKB-SubCell"/>
</dbReference>
<dbReference type="Pfam" id="PF00593">
    <property type="entry name" value="TonB_dep_Rec_b-barrel"/>
    <property type="match status" value="1"/>
</dbReference>
<evidence type="ECO:0000256" key="7">
    <source>
        <dbReference type="ARBA" id="ARBA00023136"/>
    </source>
</evidence>
<dbReference type="AlphaFoldDB" id="A0AA37HY00"/>
<dbReference type="PROSITE" id="PS52016">
    <property type="entry name" value="TONB_DEPENDENT_REC_3"/>
    <property type="match status" value="1"/>
</dbReference>
<keyword evidence="5" id="KW-0732">Signal</keyword>
<dbReference type="GO" id="GO:0044718">
    <property type="term" value="P:siderophore transmembrane transport"/>
    <property type="evidence" value="ECO:0007669"/>
    <property type="project" value="TreeGrafter"/>
</dbReference>
<dbReference type="InterPro" id="IPR012910">
    <property type="entry name" value="Plug_dom"/>
</dbReference>
<dbReference type="PANTHER" id="PTHR30069:SF29">
    <property type="entry name" value="HEMOGLOBIN AND HEMOGLOBIN-HAPTOGLOBIN-BINDING PROTEIN 1-RELATED"/>
    <property type="match status" value="1"/>
</dbReference>
<keyword evidence="6 11" id="KW-0798">TonB box</keyword>
<keyword evidence="7 10" id="KW-0472">Membrane</keyword>
<comment type="subcellular location">
    <subcellularLocation>
        <location evidence="1 10">Cell outer membrane</location>
        <topology evidence="1 10">Multi-pass membrane protein</topology>
    </subcellularLocation>
</comment>
<organism evidence="14 15">
    <name type="scientific">Segatella bryantii</name>
    <name type="common">Prevotella bryantii</name>
    <dbReference type="NCBI Taxonomy" id="77095"/>
    <lineage>
        <taxon>Bacteria</taxon>
        <taxon>Pseudomonadati</taxon>
        <taxon>Bacteroidota</taxon>
        <taxon>Bacteroidia</taxon>
        <taxon>Bacteroidales</taxon>
        <taxon>Prevotellaceae</taxon>
        <taxon>Segatella</taxon>
    </lineage>
</organism>
<gene>
    <name evidence="14" type="ORF">PRRU23_15890</name>
</gene>
<keyword evidence="8" id="KW-0675">Receptor</keyword>
<dbReference type="Gene3D" id="2.170.130.10">
    <property type="entry name" value="TonB-dependent receptor, plug domain"/>
    <property type="match status" value="1"/>
</dbReference>
<evidence type="ECO:0000256" key="2">
    <source>
        <dbReference type="ARBA" id="ARBA00022448"/>
    </source>
</evidence>
<proteinExistence type="inferred from homology"/>
<accession>A0AA37HY00</accession>
<name>A0AA37HY00_SEGBR</name>
<dbReference type="GO" id="GO:0015344">
    <property type="term" value="F:siderophore uptake transmembrane transporter activity"/>
    <property type="evidence" value="ECO:0007669"/>
    <property type="project" value="TreeGrafter"/>
</dbReference>
<dbReference type="InterPro" id="IPR036942">
    <property type="entry name" value="Beta-barrel_TonB_sf"/>
</dbReference>
<evidence type="ECO:0000259" key="13">
    <source>
        <dbReference type="Pfam" id="PF07715"/>
    </source>
</evidence>
<dbReference type="Proteomes" id="UP000887043">
    <property type="component" value="Unassembled WGS sequence"/>
</dbReference>
<evidence type="ECO:0008006" key="16">
    <source>
        <dbReference type="Google" id="ProtNLM"/>
    </source>
</evidence>
<dbReference type="InterPro" id="IPR000531">
    <property type="entry name" value="Beta-barrel_TonB"/>
</dbReference>
<keyword evidence="4 10" id="KW-0812">Transmembrane</keyword>
<dbReference type="Pfam" id="PF07715">
    <property type="entry name" value="Plug"/>
    <property type="match status" value="1"/>
</dbReference>
<evidence type="ECO:0000256" key="10">
    <source>
        <dbReference type="PROSITE-ProRule" id="PRU01360"/>
    </source>
</evidence>